<dbReference type="GO" id="GO:0006508">
    <property type="term" value="P:proteolysis"/>
    <property type="evidence" value="ECO:0007669"/>
    <property type="project" value="UniProtKB-KW"/>
</dbReference>
<dbReference type="GO" id="GO:0009002">
    <property type="term" value="F:serine-type D-Ala-D-Ala carboxypeptidase activity"/>
    <property type="evidence" value="ECO:0007669"/>
    <property type="project" value="InterPro"/>
</dbReference>
<evidence type="ECO:0000259" key="16">
    <source>
        <dbReference type="Pfam" id="PF03717"/>
    </source>
</evidence>
<feature type="domain" description="Penicillin-binding protein transpeptidase" evidence="15">
    <location>
        <begin position="277"/>
        <end position="588"/>
    </location>
</feature>
<dbReference type="AlphaFoldDB" id="A0A1J1JMQ7"/>
<dbReference type="InterPro" id="IPR050515">
    <property type="entry name" value="Beta-lactam/transpept"/>
</dbReference>
<evidence type="ECO:0000313" key="17">
    <source>
        <dbReference type="EMBL" id="CUM62255.1"/>
    </source>
</evidence>
<dbReference type="InterPro" id="IPR017790">
    <property type="entry name" value="Penicillin-binding_protein_2"/>
</dbReference>
<gene>
    <name evidence="17" type="ORF">PLAM_4290</name>
</gene>
<evidence type="ECO:0000256" key="7">
    <source>
        <dbReference type="ARBA" id="ARBA00022692"/>
    </source>
</evidence>
<comment type="similarity">
    <text evidence="3">Belongs to the transpeptidase family.</text>
</comment>
<dbReference type="SUPFAM" id="SSF56519">
    <property type="entry name" value="Penicillin binding protein dimerisation domain"/>
    <property type="match status" value="1"/>
</dbReference>
<evidence type="ECO:0000256" key="1">
    <source>
        <dbReference type="ARBA" id="ARBA00004167"/>
    </source>
</evidence>
<dbReference type="InterPro" id="IPR036138">
    <property type="entry name" value="PBP_dimer_sf"/>
</dbReference>
<dbReference type="GO" id="GO:0071555">
    <property type="term" value="P:cell wall organization"/>
    <property type="evidence" value="ECO:0007669"/>
    <property type="project" value="UniProtKB-KW"/>
</dbReference>
<keyword evidence="10" id="KW-0573">Peptidoglycan synthesis</keyword>
<protein>
    <submittedName>
        <fullName evidence="17">Penicillin-binding protein, transpeptidase</fullName>
    </submittedName>
</protein>
<evidence type="ECO:0000256" key="9">
    <source>
        <dbReference type="ARBA" id="ARBA00022960"/>
    </source>
</evidence>
<keyword evidence="4" id="KW-1003">Cell membrane</keyword>
<keyword evidence="7 14" id="KW-0812">Transmembrane</keyword>
<dbReference type="GO" id="GO:0009252">
    <property type="term" value="P:peptidoglycan biosynthetic process"/>
    <property type="evidence" value="ECO:0007669"/>
    <property type="project" value="UniProtKB-KW"/>
</dbReference>
<keyword evidence="11 14" id="KW-1133">Transmembrane helix</keyword>
<dbReference type="Pfam" id="PF03717">
    <property type="entry name" value="PBP_dimer"/>
    <property type="match status" value="1"/>
</dbReference>
<evidence type="ECO:0000259" key="15">
    <source>
        <dbReference type="Pfam" id="PF00905"/>
    </source>
</evidence>
<keyword evidence="12 14" id="KW-0472">Membrane</keyword>
<accession>A0A1J1JMQ7</accession>
<evidence type="ECO:0000256" key="3">
    <source>
        <dbReference type="ARBA" id="ARBA00007171"/>
    </source>
</evidence>
<keyword evidence="6" id="KW-0645">Protease</keyword>
<evidence type="ECO:0000256" key="11">
    <source>
        <dbReference type="ARBA" id="ARBA00022989"/>
    </source>
</evidence>
<evidence type="ECO:0000256" key="14">
    <source>
        <dbReference type="SAM" id="Phobius"/>
    </source>
</evidence>
<evidence type="ECO:0000256" key="2">
    <source>
        <dbReference type="ARBA" id="ARBA00004236"/>
    </source>
</evidence>
<dbReference type="RefSeq" id="WP_254034212.1">
    <property type="nucleotide sequence ID" value="NZ_JBIIEP010000031.1"/>
</dbReference>
<evidence type="ECO:0000256" key="6">
    <source>
        <dbReference type="ARBA" id="ARBA00022670"/>
    </source>
</evidence>
<dbReference type="PANTHER" id="PTHR30627">
    <property type="entry name" value="PEPTIDOGLYCAN D,D-TRANSPEPTIDASE"/>
    <property type="match status" value="1"/>
</dbReference>
<dbReference type="Pfam" id="PF00905">
    <property type="entry name" value="Transpeptidase"/>
    <property type="match status" value="1"/>
</dbReference>
<keyword evidence="9" id="KW-0133">Cell shape</keyword>
<dbReference type="SUPFAM" id="SSF56601">
    <property type="entry name" value="beta-lactamase/transpeptidase-like"/>
    <property type="match status" value="1"/>
</dbReference>
<dbReference type="GO" id="GO:0071972">
    <property type="term" value="F:peptidoglycan L,D-transpeptidase activity"/>
    <property type="evidence" value="ECO:0007669"/>
    <property type="project" value="TreeGrafter"/>
</dbReference>
<dbReference type="GO" id="GO:0005886">
    <property type="term" value="C:plasma membrane"/>
    <property type="evidence" value="ECO:0007669"/>
    <property type="project" value="UniProtKB-SubCell"/>
</dbReference>
<dbReference type="InterPro" id="IPR005311">
    <property type="entry name" value="PBP_dimer"/>
</dbReference>
<dbReference type="InterPro" id="IPR012338">
    <property type="entry name" value="Beta-lactam/transpept-like"/>
</dbReference>
<dbReference type="Gene3D" id="3.90.1310.10">
    <property type="entry name" value="Penicillin-binding protein 2a (Domain 2)"/>
    <property type="match status" value="1"/>
</dbReference>
<reference evidence="17" key="1">
    <citation type="submission" date="2015-09" db="EMBL/GenBank/DDBJ databases">
        <authorList>
            <person name="Jackson K.R."/>
            <person name="Lunt B.L."/>
            <person name="Fisher J.N.B."/>
            <person name="Gardner A.V."/>
            <person name="Bailey M.E."/>
            <person name="Deus L.M."/>
            <person name="Earl A.S."/>
            <person name="Gibby P.D."/>
            <person name="Hartmann K.A."/>
            <person name="Liu J.E."/>
            <person name="Manci A.M."/>
            <person name="Nielsen D.A."/>
            <person name="Solomon M.B."/>
            <person name="Breakwell D.P."/>
            <person name="Burnett S.H."/>
            <person name="Grose J.H."/>
        </authorList>
    </citation>
    <scope>NUCLEOTIDE SEQUENCE</scope>
    <source>
        <strain evidence="17">7805</strain>
    </source>
</reference>
<dbReference type="InterPro" id="IPR001460">
    <property type="entry name" value="PCN-bd_Tpept"/>
</dbReference>
<evidence type="ECO:0000256" key="12">
    <source>
        <dbReference type="ARBA" id="ARBA00023136"/>
    </source>
</evidence>
<evidence type="ECO:0000256" key="10">
    <source>
        <dbReference type="ARBA" id="ARBA00022984"/>
    </source>
</evidence>
<dbReference type="Gene3D" id="3.40.710.10">
    <property type="entry name" value="DD-peptidase/beta-lactamase superfamily"/>
    <property type="match status" value="1"/>
</dbReference>
<feature type="domain" description="Penicillin-binding protein dimerisation" evidence="16">
    <location>
        <begin position="77"/>
        <end position="244"/>
    </location>
</feature>
<dbReference type="NCBIfam" id="TIGR03423">
    <property type="entry name" value="pbp2_mrdA"/>
    <property type="match status" value="1"/>
</dbReference>
<organism evidence="17">
    <name type="scientific">Planktothrix agardhii</name>
    <name type="common">Oscillatoria agardhii</name>
    <dbReference type="NCBI Taxonomy" id="1160"/>
    <lineage>
        <taxon>Bacteria</taxon>
        <taxon>Bacillati</taxon>
        <taxon>Cyanobacteriota</taxon>
        <taxon>Cyanophyceae</taxon>
        <taxon>Oscillatoriophycideae</taxon>
        <taxon>Oscillatoriales</taxon>
        <taxon>Microcoleaceae</taxon>
        <taxon>Planktothrix</taxon>
    </lineage>
</organism>
<dbReference type="GO" id="GO:0008658">
    <property type="term" value="F:penicillin binding"/>
    <property type="evidence" value="ECO:0007669"/>
    <property type="project" value="InterPro"/>
</dbReference>
<dbReference type="GO" id="GO:0008360">
    <property type="term" value="P:regulation of cell shape"/>
    <property type="evidence" value="ECO:0007669"/>
    <property type="project" value="UniProtKB-KW"/>
</dbReference>
<proteinExistence type="inferred from homology"/>
<evidence type="ECO:0000256" key="8">
    <source>
        <dbReference type="ARBA" id="ARBA00022801"/>
    </source>
</evidence>
<evidence type="ECO:0000256" key="5">
    <source>
        <dbReference type="ARBA" id="ARBA00022519"/>
    </source>
</evidence>
<keyword evidence="13" id="KW-0961">Cell wall biogenesis/degradation</keyword>
<keyword evidence="8" id="KW-0378">Hydrolase</keyword>
<name>A0A1J1JMQ7_PLAAG</name>
<feature type="transmembrane region" description="Helical" evidence="14">
    <location>
        <begin position="31"/>
        <end position="50"/>
    </location>
</feature>
<keyword evidence="5" id="KW-0997">Cell inner membrane</keyword>
<comment type="subcellular location">
    <subcellularLocation>
        <location evidence="2">Cell membrane</location>
    </subcellularLocation>
    <subcellularLocation>
        <location evidence="1">Membrane</location>
        <topology evidence="1">Single-pass membrane protein</topology>
    </subcellularLocation>
</comment>
<dbReference type="Gene3D" id="3.30.1390.30">
    <property type="entry name" value="Penicillin-binding protein 2a, domain 3"/>
    <property type="match status" value="1"/>
</dbReference>
<dbReference type="PANTHER" id="PTHR30627:SF2">
    <property type="entry name" value="PEPTIDOGLYCAN D,D-TRANSPEPTIDASE MRDA"/>
    <property type="match status" value="1"/>
</dbReference>
<dbReference type="EMBL" id="LO018304">
    <property type="protein sequence ID" value="CUM62255.1"/>
    <property type="molecule type" value="Genomic_DNA"/>
</dbReference>
<evidence type="ECO:0000256" key="13">
    <source>
        <dbReference type="ARBA" id="ARBA00023316"/>
    </source>
</evidence>
<evidence type="ECO:0000256" key="4">
    <source>
        <dbReference type="ARBA" id="ARBA00022475"/>
    </source>
</evidence>
<sequence>METNYSWGRNRDNRQTEISWRANQKREIRPLYRAVFLMLLTTLAMGVHSFRLVQLQVVDGQKNRDRADQNRIRMIPIPSNRGYILDRNDKQLAANRLTQALYVWPNEHTPQEWEKIAKILSPIINITPERILAPIEKAGYQSAASVRISQFLTPQAFIWLGEKSLPGVEVRSESNRYYPEGNLASQILGYIGEATAEDLKKHPQWPMGMVVGQLGIEAQANQKLSGVWGSRLIEVNSMNQELRELGDNESKGGENVRLTLDLDLQKTAEAALGDRRGAAVALNAKTGEILAMASSPRFDPNIFTKPISQKQWEELQNGDDPFLNRALQGYPPGSTFKIVSSAAAMGSGKFSPDSVIGTYPSITVGGITFNEHSGGYGVIGFRDALAFSSNTFYYQLGMAVGPEAIAEWGKRLGIENNSLKLLGLPEGSEGFIPTPEDKEKTYGEPWYLGDTVTMSIGQGTVLATPLELAVMVAAIANGGYRVKPHLLADLTQTPAAKPEPTGLKPEAIQVIKDGLISVVEYGTGQGMNDGSIPLTGGKTGTSEVSGQTDHSLYVAFGPAENPEIAIAVVVENGGYGSKSAAPIAKAMFQTYFAKSKSGGKGQ</sequence>